<dbReference type="Gene3D" id="1.25.40.10">
    <property type="entry name" value="Tetratricopeptide repeat domain"/>
    <property type="match status" value="1"/>
</dbReference>
<dbReference type="PROSITE" id="PS51203">
    <property type="entry name" value="CS"/>
    <property type="match status" value="1"/>
</dbReference>
<dbReference type="VEuPathDB" id="TrichDB:TVAG_111530"/>
<dbReference type="SUPFAM" id="SSF48452">
    <property type="entry name" value="TPR-like"/>
    <property type="match status" value="1"/>
</dbReference>
<dbReference type="InterPro" id="IPR044563">
    <property type="entry name" value="Sgt1-like"/>
</dbReference>
<evidence type="ECO:0000259" key="1">
    <source>
        <dbReference type="PROSITE" id="PS51203"/>
    </source>
</evidence>
<dbReference type="Proteomes" id="UP000001542">
    <property type="component" value="Unassembled WGS sequence"/>
</dbReference>
<dbReference type="KEGG" id="tva:4759625"/>
<sequence length="229" mass="26491">MDEVSFPSSEFVLETSVIELVDTERYDDALRLIRSSRRIMTPLLIRKQAYCYFKLGNPANALECLKKAEENGWILPEILILKGQCLYSLQEWDTALIAFETADKMGSTPETKQWLTRVKAHISIENSPNAPNIFLFQPDIISDVKKEFYQTNQLLAIRLFIKDVKEEELTVTFNPTSVEVYVKKQRPISVHLNLPREINTSQSFFVINDSSIELKIKKVQCVNWDDIEI</sequence>
<dbReference type="AlphaFoldDB" id="A2F012"/>
<protein>
    <submittedName>
        <fullName evidence="2">CS domain containing protein</fullName>
    </submittedName>
</protein>
<dbReference type="OrthoDB" id="1898560at2759"/>
<accession>A2F012</accession>
<keyword evidence="3" id="KW-1185">Reference proteome</keyword>
<dbReference type="PANTHER" id="PTHR45862">
    <property type="entry name" value="PROTEIN SGT1 HOMOLOG"/>
    <property type="match status" value="1"/>
</dbReference>
<dbReference type="InterPro" id="IPR007052">
    <property type="entry name" value="CS_dom"/>
</dbReference>
<name>A2F012_TRIV3</name>
<reference evidence="2" key="1">
    <citation type="submission" date="2006-10" db="EMBL/GenBank/DDBJ databases">
        <authorList>
            <person name="Amadeo P."/>
            <person name="Zhao Q."/>
            <person name="Wortman J."/>
            <person name="Fraser-Liggett C."/>
            <person name="Carlton J."/>
        </authorList>
    </citation>
    <scope>NUCLEOTIDE SEQUENCE</scope>
    <source>
        <strain evidence="2">G3</strain>
    </source>
</reference>
<dbReference type="SMR" id="A2F012"/>
<dbReference type="InterPro" id="IPR008978">
    <property type="entry name" value="HSP20-like_chaperone"/>
</dbReference>
<evidence type="ECO:0000313" key="2">
    <source>
        <dbReference type="EMBL" id="EAY01796.1"/>
    </source>
</evidence>
<dbReference type="Pfam" id="PF04969">
    <property type="entry name" value="CS"/>
    <property type="match status" value="1"/>
</dbReference>
<dbReference type="InterPro" id="IPR011990">
    <property type="entry name" value="TPR-like_helical_dom_sf"/>
</dbReference>
<organism evidence="2 3">
    <name type="scientific">Trichomonas vaginalis (strain ATCC PRA-98 / G3)</name>
    <dbReference type="NCBI Taxonomy" id="412133"/>
    <lineage>
        <taxon>Eukaryota</taxon>
        <taxon>Metamonada</taxon>
        <taxon>Parabasalia</taxon>
        <taxon>Trichomonadida</taxon>
        <taxon>Trichomonadidae</taxon>
        <taxon>Trichomonas</taxon>
    </lineage>
</organism>
<dbReference type="EMBL" id="DS113557">
    <property type="protein sequence ID" value="EAY01796.1"/>
    <property type="molecule type" value="Genomic_DNA"/>
</dbReference>
<dbReference type="SUPFAM" id="SSF49764">
    <property type="entry name" value="HSP20-like chaperones"/>
    <property type="match status" value="1"/>
</dbReference>
<reference evidence="2" key="2">
    <citation type="journal article" date="2007" name="Science">
        <title>Draft genome sequence of the sexually transmitted pathogen Trichomonas vaginalis.</title>
        <authorList>
            <person name="Carlton J.M."/>
            <person name="Hirt R.P."/>
            <person name="Silva J.C."/>
            <person name="Delcher A.L."/>
            <person name="Schatz M."/>
            <person name="Zhao Q."/>
            <person name="Wortman J.R."/>
            <person name="Bidwell S.L."/>
            <person name="Alsmark U.C.M."/>
            <person name="Besteiro S."/>
            <person name="Sicheritz-Ponten T."/>
            <person name="Noel C.J."/>
            <person name="Dacks J.B."/>
            <person name="Foster P.G."/>
            <person name="Simillion C."/>
            <person name="Van de Peer Y."/>
            <person name="Miranda-Saavedra D."/>
            <person name="Barton G.J."/>
            <person name="Westrop G.D."/>
            <person name="Mueller S."/>
            <person name="Dessi D."/>
            <person name="Fiori P.L."/>
            <person name="Ren Q."/>
            <person name="Paulsen I."/>
            <person name="Zhang H."/>
            <person name="Bastida-Corcuera F.D."/>
            <person name="Simoes-Barbosa A."/>
            <person name="Brown M.T."/>
            <person name="Hayes R.D."/>
            <person name="Mukherjee M."/>
            <person name="Okumura C.Y."/>
            <person name="Schneider R."/>
            <person name="Smith A.J."/>
            <person name="Vanacova S."/>
            <person name="Villalvazo M."/>
            <person name="Haas B.J."/>
            <person name="Pertea M."/>
            <person name="Feldblyum T.V."/>
            <person name="Utterback T.R."/>
            <person name="Shu C.L."/>
            <person name="Osoegawa K."/>
            <person name="de Jong P.J."/>
            <person name="Hrdy I."/>
            <person name="Horvathova L."/>
            <person name="Zubacova Z."/>
            <person name="Dolezal P."/>
            <person name="Malik S.B."/>
            <person name="Logsdon J.M. Jr."/>
            <person name="Henze K."/>
            <person name="Gupta A."/>
            <person name="Wang C.C."/>
            <person name="Dunne R.L."/>
            <person name="Upcroft J.A."/>
            <person name="Upcroft P."/>
            <person name="White O."/>
            <person name="Salzberg S.L."/>
            <person name="Tang P."/>
            <person name="Chiu C.-H."/>
            <person name="Lee Y.-S."/>
            <person name="Embley T.M."/>
            <person name="Coombs G.H."/>
            <person name="Mottram J.C."/>
            <person name="Tachezy J."/>
            <person name="Fraser-Liggett C.M."/>
            <person name="Johnson P.J."/>
        </authorList>
    </citation>
    <scope>NUCLEOTIDE SEQUENCE [LARGE SCALE GENOMIC DNA]</scope>
    <source>
        <strain evidence="2">G3</strain>
    </source>
</reference>
<dbReference type="InParanoid" id="A2F012"/>
<gene>
    <name evidence="2" type="ORF">TVAG_111530</name>
</gene>
<feature type="domain" description="CS" evidence="1">
    <location>
        <begin position="141"/>
        <end position="228"/>
    </location>
</feature>
<dbReference type="GO" id="GO:0051087">
    <property type="term" value="F:protein-folding chaperone binding"/>
    <property type="evidence" value="ECO:0007669"/>
    <property type="project" value="InterPro"/>
</dbReference>
<dbReference type="STRING" id="5722.A2F012"/>
<dbReference type="VEuPathDB" id="TrichDB:TVAGG3_0144540"/>
<dbReference type="RefSeq" id="XP_001330422.1">
    <property type="nucleotide sequence ID" value="XM_001330387.1"/>
</dbReference>
<proteinExistence type="predicted"/>
<dbReference type="Pfam" id="PF12895">
    <property type="entry name" value="ANAPC3"/>
    <property type="match status" value="1"/>
</dbReference>
<dbReference type="Gene3D" id="2.60.40.790">
    <property type="match status" value="1"/>
</dbReference>
<evidence type="ECO:0000313" key="3">
    <source>
        <dbReference type="Proteomes" id="UP000001542"/>
    </source>
</evidence>